<dbReference type="PROSITE" id="PS01153">
    <property type="entry name" value="NOL1_NOP2_SUN"/>
    <property type="match status" value="1"/>
</dbReference>
<accession>A0A8J7S5S7</accession>
<keyword evidence="7 14" id="KW-0489">Methyltransferase</keyword>
<dbReference type="GO" id="GO:0003723">
    <property type="term" value="F:RNA binding"/>
    <property type="evidence" value="ECO:0007669"/>
    <property type="project" value="UniProtKB-UniRule"/>
</dbReference>
<protein>
    <recommendedName>
        <fullName evidence="4">16S rRNA (cytosine(967)-C(5))-methyltransferase</fullName>
        <ecNumber evidence="4">2.1.1.176</ecNumber>
    </recommendedName>
    <alternativeName>
        <fullName evidence="11">16S rRNA m5C967 methyltransferase</fullName>
    </alternativeName>
    <alternativeName>
        <fullName evidence="12">rRNA (cytosine-C(5)-)-methyltransferase RsmB</fullName>
    </alternativeName>
</protein>
<keyword evidence="8 14" id="KW-0808">Transferase</keyword>
<dbReference type="AlphaFoldDB" id="A0A8J7S5S7"/>
<dbReference type="Gene3D" id="3.30.70.1170">
    <property type="entry name" value="Sun protein, domain 3"/>
    <property type="match status" value="1"/>
</dbReference>
<evidence type="ECO:0000259" key="15">
    <source>
        <dbReference type="PROSITE" id="PS51686"/>
    </source>
</evidence>
<evidence type="ECO:0000256" key="5">
    <source>
        <dbReference type="ARBA" id="ARBA00022490"/>
    </source>
</evidence>
<dbReference type="NCBIfam" id="NF011494">
    <property type="entry name" value="PRK14902.1"/>
    <property type="match status" value="1"/>
</dbReference>
<comment type="caution">
    <text evidence="14">Lacks conserved residue(s) required for the propagation of feature annotation.</text>
</comment>
<dbReference type="EMBL" id="JAFIDN010000004">
    <property type="protein sequence ID" value="MBP3192493.1"/>
    <property type="molecule type" value="Genomic_DNA"/>
</dbReference>
<dbReference type="EC" id="2.1.1.176" evidence="4"/>
<feature type="binding site" evidence="14">
    <location>
        <position position="281"/>
    </location>
    <ligand>
        <name>S-adenosyl-L-methionine</name>
        <dbReference type="ChEBI" id="CHEBI:59789"/>
    </ligand>
</feature>
<comment type="function">
    <text evidence="1">Specifically methylates the cytosine at position 967 (m5C967) of 16S rRNA.</text>
</comment>
<dbReference type="Gene3D" id="1.10.940.10">
    <property type="entry name" value="NusB-like"/>
    <property type="match status" value="1"/>
</dbReference>
<evidence type="ECO:0000256" key="12">
    <source>
        <dbReference type="ARBA" id="ARBA00031088"/>
    </source>
</evidence>
<dbReference type="InterPro" id="IPR054728">
    <property type="entry name" value="RsmB-like_ferredoxin"/>
</dbReference>
<dbReference type="PANTHER" id="PTHR22807">
    <property type="entry name" value="NOP2 YEAST -RELATED NOL1/NOP2/FMU SUN DOMAIN-CONTAINING"/>
    <property type="match status" value="1"/>
</dbReference>
<comment type="subcellular location">
    <subcellularLocation>
        <location evidence="2">Cytoplasm</location>
    </subcellularLocation>
</comment>
<dbReference type="PANTHER" id="PTHR22807:SF61">
    <property type="entry name" value="NOL1_NOP2_SUN FAMILY PROTEIN _ ANTITERMINATION NUSB DOMAIN-CONTAINING PROTEIN"/>
    <property type="match status" value="1"/>
</dbReference>
<evidence type="ECO:0000256" key="7">
    <source>
        <dbReference type="ARBA" id="ARBA00022603"/>
    </source>
</evidence>
<dbReference type="GO" id="GO:0006355">
    <property type="term" value="P:regulation of DNA-templated transcription"/>
    <property type="evidence" value="ECO:0007669"/>
    <property type="project" value="InterPro"/>
</dbReference>
<comment type="catalytic activity">
    <reaction evidence="13">
        <text>cytidine(967) in 16S rRNA + S-adenosyl-L-methionine = 5-methylcytidine(967) in 16S rRNA + S-adenosyl-L-homocysteine + H(+)</text>
        <dbReference type="Rhea" id="RHEA:42748"/>
        <dbReference type="Rhea" id="RHEA-COMP:10219"/>
        <dbReference type="Rhea" id="RHEA-COMP:10220"/>
        <dbReference type="ChEBI" id="CHEBI:15378"/>
        <dbReference type="ChEBI" id="CHEBI:57856"/>
        <dbReference type="ChEBI" id="CHEBI:59789"/>
        <dbReference type="ChEBI" id="CHEBI:74483"/>
        <dbReference type="ChEBI" id="CHEBI:82748"/>
        <dbReference type="EC" id="2.1.1.176"/>
    </reaction>
</comment>
<dbReference type="InterPro" id="IPR029063">
    <property type="entry name" value="SAM-dependent_MTases_sf"/>
</dbReference>
<evidence type="ECO:0000256" key="8">
    <source>
        <dbReference type="ARBA" id="ARBA00022679"/>
    </source>
</evidence>
<evidence type="ECO:0000256" key="1">
    <source>
        <dbReference type="ARBA" id="ARBA00002724"/>
    </source>
</evidence>
<keyword evidence="5" id="KW-0963">Cytoplasm</keyword>
<reference evidence="16" key="1">
    <citation type="submission" date="2021-02" db="EMBL/GenBank/DDBJ databases">
        <title>Natronogracilivirga saccharolytica gen. nov. sp. nov. a new anaerobic, haloalkiliphilic carbohydrate-fermenting bacterium from soda lake and proposing of Cyclonatronumiaceae fam. nov. in the phylum Balneolaeota.</title>
        <authorList>
            <person name="Zhilina T.N."/>
            <person name="Sorokin D.Y."/>
            <person name="Zavarzina D.G."/>
            <person name="Toshchakov S.V."/>
            <person name="Kublanov I.V."/>
        </authorList>
    </citation>
    <scope>NUCLEOTIDE SEQUENCE</scope>
    <source>
        <strain evidence="16">Z-1702</strain>
    </source>
</reference>
<evidence type="ECO:0000256" key="13">
    <source>
        <dbReference type="ARBA" id="ARBA00047283"/>
    </source>
</evidence>
<dbReference type="InterPro" id="IPR035926">
    <property type="entry name" value="NusB-like_sf"/>
</dbReference>
<dbReference type="GO" id="GO:0008649">
    <property type="term" value="F:rRNA methyltransferase activity"/>
    <property type="evidence" value="ECO:0007669"/>
    <property type="project" value="InterPro"/>
</dbReference>
<organism evidence="16 17">
    <name type="scientific">Natronogracilivirga saccharolytica</name>
    <dbReference type="NCBI Taxonomy" id="2812953"/>
    <lineage>
        <taxon>Bacteria</taxon>
        <taxon>Pseudomonadati</taxon>
        <taxon>Balneolota</taxon>
        <taxon>Balneolia</taxon>
        <taxon>Balneolales</taxon>
        <taxon>Cyclonatronaceae</taxon>
        <taxon>Natronogracilivirga</taxon>
    </lineage>
</organism>
<dbReference type="Pfam" id="PF22458">
    <property type="entry name" value="RsmF-B_ferredox"/>
    <property type="match status" value="1"/>
</dbReference>
<dbReference type="Pfam" id="PF01029">
    <property type="entry name" value="NusB"/>
    <property type="match status" value="1"/>
</dbReference>
<dbReference type="Proteomes" id="UP000673975">
    <property type="component" value="Unassembled WGS sequence"/>
</dbReference>
<feature type="domain" description="SAM-dependent MTase RsmB/NOP-type" evidence="15">
    <location>
        <begin position="167"/>
        <end position="438"/>
    </location>
</feature>
<comment type="similarity">
    <text evidence="3 14">Belongs to the class I-like SAM-binding methyltransferase superfamily. RsmB/NOP family.</text>
</comment>
<evidence type="ECO:0000256" key="11">
    <source>
        <dbReference type="ARBA" id="ARBA00030399"/>
    </source>
</evidence>
<evidence type="ECO:0000256" key="9">
    <source>
        <dbReference type="ARBA" id="ARBA00022691"/>
    </source>
</evidence>
<feature type="binding site" evidence="14">
    <location>
        <position position="323"/>
    </location>
    <ligand>
        <name>S-adenosyl-L-methionine</name>
        <dbReference type="ChEBI" id="CHEBI:59789"/>
    </ligand>
</feature>
<dbReference type="Pfam" id="PF01189">
    <property type="entry name" value="Methyltr_RsmB-F"/>
    <property type="match status" value="1"/>
</dbReference>
<dbReference type="GO" id="GO:0005737">
    <property type="term" value="C:cytoplasm"/>
    <property type="evidence" value="ECO:0007669"/>
    <property type="project" value="UniProtKB-SubCell"/>
</dbReference>
<dbReference type="PRINTS" id="PR02008">
    <property type="entry name" value="RCMTFAMILY"/>
</dbReference>
<keyword evidence="17" id="KW-1185">Reference proteome</keyword>
<dbReference type="InterPro" id="IPR049560">
    <property type="entry name" value="MeTrfase_RsmB-F_NOP2_cat"/>
</dbReference>
<keyword evidence="6" id="KW-0698">rRNA processing</keyword>
<evidence type="ECO:0000256" key="6">
    <source>
        <dbReference type="ARBA" id="ARBA00022552"/>
    </source>
</evidence>
<dbReference type="CDD" id="cd02440">
    <property type="entry name" value="AdoMet_MTases"/>
    <property type="match status" value="1"/>
</dbReference>
<dbReference type="SUPFAM" id="SSF53335">
    <property type="entry name" value="S-adenosyl-L-methionine-dependent methyltransferases"/>
    <property type="match status" value="1"/>
</dbReference>
<keyword evidence="9 14" id="KW-0949">S-adenosyl-L-methionine</keyword>
<dbReference type="InterPro" id="IPR023267">
    <property type="entry name" value="RCMT"/>
</dbReference>
<comment type="caution">
    <text evidence="16">The sequence shown here is derived from an EMBL/GenBank/DDBJ whole genome shotgun (WGS) entry which is preliminary data.</text>
</comment>
<dbReference type="PROSITE" id="PS51686">
    <property type="entry name" value="SAM_MT_RSMB_NOP"/>
    <property type="match status" value="1"/>
</dbReference>
<dbReference type="RefSeq" id="WP_210511389.1">
    <property type="nucleotide sequence ID" value="NZ_JAFIDN010000004.1"/>
</dbReference>
<dbReference type="InterPro" id="IPR018314">
    <property type="entry name" value="RsmB/NOL1/NOP2-like_CS"/>
</dbReference>
<feature type="active site" description="Nucleophile" evidence="14">
    <location>
        <position position="376"/>
    </location>
</feature>
<dbReference type="InterPro" id="IPR006027">
    <property type="entry name" value="NusB_RsmB_TIM44"/>
</dbReference>
<evidence type="ECO:0000313" key="17">
    <source>
        <dbReference type="Proteomes" id="UP000673975"/>
    </source>
</evidence>
<sequence length="439" mass="50490">MEQTITARQACVNALNFFEENNRTNTELLNKLEGQDRQQANEYYQGILRRKSYLDFLISKYSAVGVEEMNPQFKNILRIGLYDMLFMDGTPDYAAVNEAVELAKAMGGSKSGDLMNAILRRLQRDMPNLPKPDFKDRTKLIATTFSHPEWLVKRWVDRFGEREAFRLMQFNNQHPYYYLRVNGLKTNDRNFSLRLEKADVEFEESDWLPGYYRVNSLQKVRSKGWFQKGLCQVQDVSAGFAPTILDPQPGEEVYDLCAAPGTKTIMLCDLMENKGSIHAIDIDGDRIGSIAENVTNYGADIVKIQRADIIQERFRLVDAVLLDAPCSGTGVLSKRADLRWRRSESDLDEFTRQQDELLDAAANMVKRGGRLVYATCSIEPEENMERIEHFLSVYDNFELEDLDEYLPEEVLSDDGKSYQTIPHIHECDGHFGVLLRRKV</sequence>
<evidence type="ECO:0000256" key="3">
    <source>
        <dbReference type="ARBA" id="ARBA00007494"/>
    </source>
</evidence>
<dbReference type="Gene3D" id="3.40.50.150">
    <property type="entry name" value="Vaccinia Virus protein VP39"/>
    <property type="match status" value="1"/>
</dbReference>
<dbReference type="InterPro" id="IPR001678">
    <property type="entry name" value="MeTrfase_RsmB-F_NOP2_dom"/>
</dbReference>
<name>A0A8J7S5S7_9BACT</name>
<evidence type="ECO:0000256" key="10">
    <source>
        <dbReference type="ARBA" id="ARBA00022884"/>
    </source>
</evidence>
<keyword evidence="10 14" id="KW-0694">RNA-binding</keyword>
<dbReference type="SUPFAM" id="SSF48013">
    <property type="entry name" value="NusB-like"/>
    <property type="match status" value="1"/>
</dbReference>
<gene>
    <name evidence="16" type="primary">rsmB</name>
    <name evidence="16" type="ORF">NATSA_07445</name>
</gene>
<evidence type="ECO:0000256" key="2">
    <source>
        <dbReference type="ARBA" id="ARBA00004496"/>
    </source>
</evidence>
<dbReference type="NCBIfam" id="TIGR00563">
    <property type="entry name" value="rsmB"/>
    <property type="match status" value="1"/>
</dbReference>
<evidence type="ECO:0000256" key="4">
    <source>
        <dbReference type="ARBA" id="ARBA00012140"/>
    </source>
</evidence>
<evidence type="ECO:0000313" key="16">
    <source>
        <dbReference type="EMBL" id="MBP3192493.1"/>
    </source>
</evidence>
<evidence type="ECO:0000256" key="14">
    <source>
        <dbReference type="PROSITE-ProRule" id="PRU01023"/>
    </source>
</evidence>
<proteinExistence type="inferred from homology"/>
<dbReference type="InterPro" id="IPR004573">
    <property type="entry name" value="rRNA_ssu_MeTfrase_B"/>
</dbReference>